<dbReference type="Proteomes" id="UP000678393">
    <property type="component" value="Unassembled WGS sequence"/>
</dbReference>
<dbReference type="EMBL" id="CAJHNH020004569">
    <property type="protein sequence ID" value="CAG5131305.1"/>
    <property type="molecule type" value="Genomic_DNA"/>
</dbReference>
<evidence type="ECO:0000256" key="1">
    <source>
        <dbReference type="SAM" id="SignalP"/>
    </source>
</evidence>
<keyword evidence="1" id="KW-0732">Signal</keyword>
<keyword evidence="4" id="KW-1185">Reference proteome</keyword>
<dbReference type="AlphaFoldDB" id="A0A8S3ZUU7"/>
<organism evidence="3 4">
    <name type="scientific">Candidula unifasciata</name>
    <dbReference type="NCBI Taxonomy" id="100452"/>
    <lineage>
        <taxon>Eukaryota</taxon>
        <taxon>Metazoa</taxon>
        <taxon>Spiralia</taxon>
        <taxon>Lophotrochozoa</taxon>
        <taxon>Mollusca</taxon>
        <taxon>Gastropoda</taxon>
        <taxon>Heterobranchia</taxon>
        <taxon>Euthyneura</taxon>
        <taxon>Panpulmonata</taxon>
        <taxon>Eupulmonata</taxon>
        <taxon>Stylommatophora</taxon>
        <taxon>Helicina</taxon>
        <taxon>Helicoidea</taxon>
        <taxon>Geomitridae</taxon>
        <taxon>Candidula</taxon>
    </lineage>
</organism>
<protein>
    <recommendedName>
        <fullName evidence="2">Temptin Cys/Cys disulfide domain-containing protein</fullName>
    </recommendedName>
</protein>
<dbReference type="PANTHER" id="PTHR34737">
    <property type="entry name" value="EF-HAND DOMAIN-CONTAINING PROTEIN"/>
    <property type="match status" value="1"/>
</dbReference>
<evidence type="ECO:0000259" key="2">
    <source>
        <dbReference type="Pfam" id="PF24784"/>
    </source>
</evidence>
<name>A0A8S3ZUU7_9EUPU</name>
<reference evidence="3" key="1">
    <citation type="submission" date="2021-04" db="EMBL/GenBank/DDBJ databases">
        <authorList>
            <consortium name="Molecular Ecology Group"/>
        </authorList>
    </citation>
    <scope>NUCLEOTIDE SEQUENCE</scope>
</reference>
<dbReference type="InterPro" id="IPR057626">
    <property type="entry name" value="S-S_Temptin"/>
</dbReference>
<comment type="caution">
    <text evidence="3">The sequence shown here is derived from an EMBL/GenBank/DDBJ whole genome shotgun (WGS) entry which is preliminary data.</text>
</comment>
<feature type="domain" description="Temptin Cys/Cys disulfide" evidence="2">
    <location>
        <begin position="23"/>
        <end position="118"/>
    </location>
</feature>
<feature type="chain" id="PRO_5035853445" description="Temptin Cys/Cys disulfide domain-containing protein" evidence="1">
    <location>
        <begin position="24"/>
        <end position="163"/>
    </location>
</feature>
<sequence length="163" mass="17734">MGKSNIASIIFLVLLSLLQVVTPFRHFQALIPNGASVIDPCSGRVAWSGVGHQTKEGRTDRNPFGQDFSAHGKVWSKELCQLDSDGDGLTNGEELGDPDCLWTPGEAAKGPATSHPGICEPLSSPRCDRKNFWLDCHKVHNMEQAVCNSINDQCKLVVSLYLS</sequence>
<gene>
    <name evidence="3" type="ORF">CUNI_LOCUS16863</name>
</gene>
<evidence type="ECO:0000313" key="4">
    <source>
        <dbReference type="Proteomes" id="UP000678393"/>
    </source>
</evidence>
<dbReference type="Pfam" id="PF24784">
    <property type="entry name" value="Temptin_C"/>
    <property type="match status" value="1"/>
</dbReference>
<proteinExistence type="predicted"/>
<feature type="signal peptide" evidence="1">
    <location>
        <begin position="1"/>
        <end position="23"/>
    </location>
</feature>
<dbReference type="PANTHER" id="PTHR34737:SF2">
    <property type="entry name" value="EF-HAND DOMAIN-CONTAINING PROTEIN"/>
    <property type="match status" value="1"/>
</dbReference>
<dbReference type="OrthoDB" id="129121at2759"/>
<evidence type="ECO:0000313" key="3">
    <source>
        <dbReference type="EMBL" id="CAG5131305.1"/>
    </source>
</evidence>
<dbReference type="InterPro" id="IPR055313">
    <property type="entry name" value="Temptin-like"/>
</dbReference>
<accession>A0A8S3ZUU7</accession>